<reference evidence="1 2" key="1">
    <citation type="submission" date="2018-12" db="EMBL/GenBank/DDBJ databases">
        <authorList>
            <person name="Feng G."/>
            <person name="Zhu H."/>
        </authorList>
    </citation>
    <scope>NUCLEOTIDE SEQUENCE [LARGE SCALE GENOMIC DNA]</scope>
    <source>
        <strain evidence="1 2">KCTC 12533</strain>
    </source>
</reference>
<comment type="caution">
    <text evidence="1">The sequence shown here is derived from an EMBL/GenBank/DDBJ whole genome shotgun (WGS) entry which is preliminary data.</text>
</comment>
<dbReference type="EMBL" id="RWIT01000002">
    <property type="protein sequence ID" value="RSK50124.1"/>
    <property type="molecule type" value="Genomic_DNA"/>
</dbReference>
<gene>
    <name evidence="1" type="ORF">EI291_05585</name>
</gene>
<protein>
    <submittedName>
        <fullName evidence="1">Uncharacterized protein</fullName>
    </submittedName>
</protein>
<sequence length="208" mass="24304">MKHLILLAFFFASLGCYGQGRRIQITVDKENSYYGPAYKSCVDSAYAIMNAVFNSAKFQSMYKNVKFPNSNYCDWEERDKHSPNGITGQQLYDRIFARQKPSWGIYLRMKSGGALGYTYPHTGRTTANYYTIRYDMRKLPRAYALAVNLCHEFMHERGLCHESNKFNQPDSEHPDPKGYKNDIAYRIGWDTYFILRKWVQQKRPIPGV</sequence>
<dbReference type="RefSeq" id="WP_125418822.1">
    <property type="nucleotide sequence ID" value="NZ_RWIT01000002.1"/>
</dbReference>
<organism evidence="1 2">
    <name type="scientific">Hymenobacter rigui</name>
    <dbReference type="NCBI Taxonomy" id="334424"/>
    <lineage>
        <taxon>Bacteria</taxon>
        <taxon>Pseudomonadati</taxon>
        <taxon>Bacteroidota</taxon>
        <taxon>Cytophagia</taxon>
        <taxon>Cytophagales</taxon>
        <taxon>Hymenobacteraceae</taxon>
        <taxon>Hymenobacter</taxon>
    </lineage>
</organism>
<name>A0A3R9MWG0_9BACT</name>
<evidence type="ECO:0000313" key="1">
    <source>
        <dbReference type="EMBL" id="RSK50124.1"/>
    </source>
</evidence>
<dbReference type="AlphaFoldDB" id="A0A3R9MWG0"/>
<dbReference type="SUPFAM" id="SSF55486">
    <property type="entry name" value="Metalloproteases ('zincins'), catalytic domain"/>
    <property type="match status" value="1"/>
</dbReference>
<dbReference type="Proteomes" id="UP000273500">
    <property type="component" value="Unassembled WGS sequence"/>
</dbReference>
<proteinExistence type="predicted"/>
<evidence type="ECO:0000313" key="2">
    <source>
        <dbReference type="Proteomes" id="UP000273500"/>
    </source>
</evidence>
<dbReference type="PROSITE" id="PS51257">
    <property type="entry name" value="PROKAR_LIPOPROTEIN"/>
    <property type="match status" value="1"/>
</dbReference>
<dbReference type="OrthoDB" id="1453076at2"/>
<keyword evidence="2" id="KW-1185">Reference proteome</keyword>
<accession>A0A3R9MWG0</accession>